<protein>
    <submittedName>
        <fullName evidence="3">Uncharacterized protein</fullName>
    </submittedName>
</protein>
<sequence length="436" mass="48378">MGSPGGFSRVSTIKRVIKWDLLWYPFFMTFVGGGGSLGGCTRCYAHACLFAKCSPFMWSWSPNLFVFLLGPFGGGFLDTLNTQLAKYGKKNHPQRSRRKSVGSENSSPASARFCFCTEGVLTKLCSERMVEGMMMNPIKIPWFRRPGPSWSLVYLVRGGSRPNLTEGSLSAAMGCFVQGYLVDLGWIFDAIGEHTGSGHDRNLVVSFGGEPPSSESPELFCVGIFYRCLYALTFAIVPLHFLSWVLLKILAALQRRPGVGAASECVRPSRPPIKAVTMTMSLLMSYATHCLGSTTAMIEGTSDYLKGPYGMSQYYSVMKPSHKLPYDQGIPYIGNESLVAFCIKVTFVISLFSKVTSSEEELEDFSYRKEFDRVGSFTLKKWRMKGGARELLWSWAFGLSCSELLETLLGCRRLGNGFLWSCYSGEERDAMGCVIE</sequence>
<feature type="compositionally biased region" description="Basic residues" evidence="1">
    <location>
        <begin position="88"/>
        <end position="100"/>
    </location>
</feature>
<proteinExistence type="predicted"/>
<keyword evidence="4" id="KW-1185">Reference proteome</keyword>
<feature type="transmembrane region" description="Helical" evidence="2">
    <location>
        <begin position="224"/>
        <end position="247"/>
    </location>
</feature>
<keyword evidence="2" id="KW-1133">Transmembrane helix</keyword>
<accession>A0ABD0UD43</accession>
<dbReference type="AlphaFoldDB" id="A0ABD0UD43"/>
<feature type="region of interest" description="Disordered" evidence="1">
    <location>
        <begin position="88"/>
        <end position="109"/>
    </location>
</feature>
<name>A0ABD0UD43_DENTH</name>
<organism evidence="3 4">
    <name type="scientific">Dendrobium thyrsiflorum</name>
    <name type="common">Pinecone-like raceme dendrobium</name>
    <name type="synonym">Orchid</name>
    <dbReference type="NCBI Taxonomy" id="117978"/>
    <lineage>
        <taxon>Eukaryota</taxon>
        <taxon>Viridiplantae</taxon>
        <taxon>Streptophyta</taxon>
        <taxon>Embryophyta</taxon>
        <taxon>Tracheophyta</taxon>
        <taxon>Spermatophyta</taxon>
        <taxon>Magnoliopsida</taxon>
        <taxon>Liliopsida</taxon>
        <taxon>Asparagales</taxon>
        <taxon>Orchidaceae</taxon>
        <taxon>Epidendroideae</taxon>
        <taxon>Malaxideae</taxon>
        <taxon>Dendrobiinae</taxon>
        <taxon>Dendrobium</taxon>
    </lineage>
</organism>
<reference evidence="3 4" key="1">
    <citation type="journal article" date="2024" name="Plant Biotechnol. J.">
        <title>Dendrobium thyrsiflorum genome and its molecular insights into genes involved in important horticultural traits.</title>
        <authorList>
            <person name="Chen B."/>
            <person name="Wang J.Y."/>
            <person name="Zheng P.J."/>
            <person name="Li K.L."/>
            <person name="Liang Y.M."/>
            <person name="Chen X.F."/>
            <person name="Zhang C."/>
            <person name="Zhao X."/>
            <person name="He X."/>
            <person name="Zhang G.Q."/>
            <person name="Liu Z.J."/>
            <person name="Xu Q."/>
        </authorList>
    </citation>
    <scope>NUCLEOTIDE SEQUENCE [LARGE SCALE GENOMIC DNA]</scope>
    <source>
        <strain evidence="3">GZMU011</strain>
    </source>
</reference>
<evidence type="ECO:0000313" key="3">
    <source>
        <dbReference type="EMBL" id="KAL0910680.1"/>
    </source>
</evidence>
<keyword evidence="2" id="KW-0472">Membrane</keyword>
<evidence type="ECO:0000313" key="4">
    <source>
        <dbReference type="Proteomes" id="UP001552299"/>
    </source>
</evidence>
<feature type="transmembrane region" description="Helical" evidence="2">
    <location>
        <begin position="21"/>
        <end position="39"/>
    </location>
</feature>
<gene>
    <name evidence="3" type="ORF">M5K25_018757</name>
</gene>
<keyword evidence="2" id="KW-0812">Transmembrane</keyword>
<comment type="caution">
    <text evidence="3">The sequence shown here is derived from an EMBL/GenBank/DDBJ whole genome shotgun (WGS) entry which is preliminary data.</text>
</comment>
<dbReference type="EMBL" id="JANQDX010000015">
    <property type="protein sequence ID" value="KAL0910680.1"/>
    <property type="molecule type" value="Genomic_DNA"/>
</dbReference>
<evidence type="ECO:0000256" key="1">
    <source>
        <dbReference type="SAM" id="MobiDB-lite"/>
    </source>
</evidence>
<dbReference type="Proteomes" id="UP001552299">
    <property type="component" value="Unassembled WGS sequence"/>
</dbReference>
<evidence type="ECO:0000256" key="2">
    <source>
        <dbReference type="SAM" id="Phobius"/>
    </source>
</evidence>